<proteinExistence type="predicted"/>
<feature type="domain" description="DUF31" evidence="2">
    <location>
        <begin position="385"/>
        <end position="847"/>
    </location>
</feature>
<dbReference type="RefSeq" id="WP_330463650.1">
    <property type="nucleotide sequence ID" value="NZ_CP143578.1"/>
</dbReference>
<reference evidence="3" key="1">
    <citation type="submission" date="2024-01" db="EMBL/GenBank/DDBJ databases">
        <title>Complete genome sequence of Mycoplasma gateae strain 3700.</title>
        <authorList>
            <person name="Spergser J."/>
        </authorList>
    </citation>
    <scope>NUCLEOTIDE SEQUENCE [LARGE SCALE GENOMIC DNA]</scope>
    <source>
        <strain evidence="3">3700</strain>
    </source>
</reference>
<keyword evidence="4" id="KW-1185">Reference proteome</keyword>
<evidence type="ECO:0000259" key="2">
    <source>
        <dbReference type="Pfam" id="PF01732"/>
    </source>
</evidence>
<organism evidence="3 4">
    <name type="scientific">Metamycoplasma gateae</name>
    <dbReference type="NCBI Taxonomy" id="35769"/>
    <lineage>
        <taxon>Bacteria</taxon>
        <taxon>Bacillati</taxon>
        <taxon>Mycoplasmatota</taxon>
        <taxon>Mycoplasmoidales</taxon>
        <taxon>Metamycoplasmataceae</taxon>
        <taxon>Metamycoplasma</taxon>
    </lineage>
</organism>
<accession>A0ABZ2AHL7</accession>
<feature type="coiled-coil region" evidence="1">
    <location>
        <begin position="403"/>
        <end position="450"/>
    </location>
</feature>
<evidence type="ECO:0000313" key="4">
    <source>
        <dbReference type="Proteomes" id="UP001431935"/>
    </source>
</evidence>
<protein>
    <submittedName>
        <fullName evidence="3">DUF31 family protein</fullName>
    </submittedName>
</protein>
<sequence>MNKKKNKIILTSFIISSIAFLPVVGLISCENEVSKEKRLVKENIDNLEKVLNSIREENKTSYNSKSFVEAFSLIKETKQLIDNFQGDLVELRKIKNVIKKLTADLNAELENYRKINEANDNKPSTDPNLEYPNEQFESDFRNLTSSKNIEDNFILSFTNFYPQREKSNIYPSELQNQTSSLGVKSKNEDYNKKIEFIVNNIILENDANTTGKAKINLVFRNKANNSQKNFIFELTGLNKNFTNTDSQGNRPNNRVSDEKIEETDFDKYEALDQFGRFKHDNDKYVSSLKRHLSSNGYDTLAKFRPNLNINNSDKQAFDARAESLKLDTFDNSAFKGFTLPSYKSDGSFDGLEIYENETGKQASLIDSLGKKDIYKTIGLARTIVNEHYLKIAKQTFSLSLSNYKTWETEINENKKLIEFWRNEANEDEFVKKINEKVEKLKEDRKAVEDDWNEKIKNNNDVHLKEAYEKNKEKDLKTYDDAISYYKNHTRAAEIINLENQIREWEIKRNEKRETLTEAGTIWILDYQPTTNGKYPSKWYFGTNAHVAKALTENLSAFSITKINNDLQVGAKLRISDMDDNITRFSSQNKNAIKTVFSATDYLKTSPKQFLSKKQQETFKDIEEFADFAVIEIDFDEMSKNFFAISNDEMVDNKLRTKPNFNLAKEITNDYANNQDVHIKFKQNSYLKNYSEINFPLRGKVGENIDNLYALGWPGSRTDFFLKQYIDDDQRERAKFGNSFSLWTNSEYEYYDAKITSGENGPSSFPENILNRGSFLSYQIGYRSFADKPGVLDSFISSPTIGGKLYEQDGKKYVNMSLSYIPRRWAPTGGSSGSSIRNQNNELVAVHHVTNTFARIGISIAFRSEGFDYRGLFGSYNLPQYDLIYGGGKQQKNSYREALKKLYPNLQSTNLFKNGLDDNNIPIEFKFINGGTR</sequence>
<dbReference type="InterPro" id="IPR022382">
    <property type="entry name" value="Mycoplasma_peptidase_DUF31"/>
</dbReference>
<dbReference type="NCBIfam" id="NF045842">
    <property type="entry name" value="MIP_near_MIB"/>
    <property type="match status" value="1"/>
</dbReference>
<name>A0ABZ2AHL7_9BACT</name>
<evidence type="ECO:0000313" key="3">
    <source>
        <dbReference type="EMBL" id="WVN21619.1"/>
    </source>
</evidence>
<feature type="coiled-coil region" evidence="1">
    <location>
        <begin position="30"/>
        <end position="118"/>
    </location>
</feature>
<dbReference type="Pfam" id="PF01732">
    <property type="entry name" value="Mycop_pep_DUF31"/>
    <property type="match status" value="1"/>
</dbReference>
<dbReference type="PROSITE" id="PS51257">
    <property type="entry name" value="PROKAR_LIPOPROTEIN"/>
    <property type="match status" value="1"/>
</dbReference>
<dbReference type="Proteomes" id="UP001431935">
    <property type="component" value="Chromosome"/>
</dbReference>
<gene>
    <name evidence="3" type="ORF">V2E26_01335</name>
</gene>
<dbReference type="EMBL" id="CP143578">
    <property type="protein sequence ID" value="WVN21619.1"/>
    <property type="molecule type" value="Genomic_DNA"/>
</dbReference>
<dbReference type="NCBIfam" id="NF045841">
    <property type="entry name" value="Ig_SerProt_MIP"/>
    <property type="match status" value="1"/>
</dbReference>
<evidence type="ECO:0000256" key="1">
    <source>
        <dbReference type="SAM" id="Coils"/>
    </source>
</evidence>
<keyword evidence="1" id="KW-0175">Coiled coil</keyword>